<keyword evidence="4 6" id="KW-0808">Transferase</keyword>
<evidence type="ECO:0000259" key="7">
    <source>
        <dbReference type="Pfam" id="PF00155"/>
    </source>
</evidence>
<dbReference type="InterPro" id="IPR015421">
    <property type="entry name" value="PyrdxlP-dep_Trfase_major"/>
</dbReference>
<name>A0A0L0LWL6_9BURK</name>
<dbReference type="FunFam" id="3.40.640.10:FF:000033">
    <property type="entry name" value="Aspartate aminotransferase"/>
    <property type="match status" value="1"/>
</dbReference>
<organism evidence="8 9">
    <name type="scientific">Candidatus Burkholderia verschuerenii</name>
    <dbReference type="NCBI Taxonomy" id="242163"/>
    <lineage>
        <taxon>Bacteria</taxon>
        <taxon>Pseudomonadati</taxon>
        <taxon>Pseudomonadota</taxon>
        <taxon>Betaproteobacteria</taxon>
        <taxon>Burkholderiales</taxon>
        <taxon>Burkholderiaceae</taxon>
        <taxon>Burkholderia</taxon>
    </lineage>
</organism>
<protein>
    <recommendedName>
        <fullName evidence="6">Aminotransferase</fullName>
        <ecNumber evidence="6">2.6.1.-</ecNumber>
    </recommendedName>
</protein>
<keyword evidence="5" id="KW-0663">Pyridoxal phosphate</keyword>
<dbReference type="GO" id="GO:0030170">
    <property type="term" value="F:pyridoxal phosphate binding"/>
    <property type="evidence" value="ECO:0007669"/>
    <property type="project" value="InterPro"/>
</dbReference>
<reference evidence="9" key="1">
    <citation type="submission" date="2015-06" db="EMBL/GenBank/DDBJ databases">
        <title>Comparative genomics of Burkholderia leaf nodule symbionts.</title>
        <authorList>
            <person name="Carlier A."/>
            <person name="Eberl L."/>
            <person name="Pinto-Carbo M."/>
        </authorList>
    </citation>
    <scope>NUCLEOTIDE SEQUENCE [LARGE SCALE GENOMIC DNA]</scope>
    <source>
        <strain evidence="9">UZHbot4</strain>
    </source>
</reference>
<dbReference type="Pfam" id="PF00155">
    <property type="entry name" value="Aminotran_1_2"/>
    <property type="match status" value="1"/>
</dbReference>
<dbReference type="AlphaFoldDB" id="A0A0L0LWL6"/>
<evidence type="ECO:0000256" key="1">
    <source>
        <dbReference type="ARBA" id="ARBA00001933"/>
    </source>
</evidence>
<dbReference type="Proteomes" id="UP000036959">
    <property type="component" value="Unassembled WGS sequence"/>
</dbReference>
<dbReference type="InterPro" id="IPR015422">
    <property type="entry name" value="PyrdxlP-dep_Trfase_small"/>
</dbReference>
<dbReference type="EC" id="2.6.1.-" evidence="6"/>
<evidence type="ECO:0000256" key="2">
    <source>
        <dbReference type="ARBA" id="ARBA00007441"/>
    </source>
</evidence>
<proteinExistence type="inferred from homology"/>
<dbReference type="PANTHER" id="PTHR46383">
    <property type="entry name" value="ASPARTATE AMINOTRANSFERASE"/>
    <property type="match status" value="1"/>
</dbReference>
<evidence type="ECO:0000256" key="4">
    <source>
        <dbReference type="ARBA" id="ARBA00022679"/>
    </source>
</evidence>
<dbReference type="InterPro" id="IPR015424">
    <property type="entry name" value="PyrdxlP-dep_Trfase"/>
</dbReference>
<dbReference type="CDD" id="cd00609">
    <property type="entry name" value="AAT_like"/>
    <property type="match status" value="1"/>
</dbReference>
<evidence type="ECO:0000313" key="9">
    <source>
        <dbReference type="Proteomes" id="UP000036959"/>
    </source>
</evidence>
<evidence type="ECO:0000256" key="5">
    <source>
        <dbReference type="ARBA" id="ARBA00022898"/>
    </source>
</evidence>
<dbReference type="PANTHER" id="PTHR46383:SF1">
    <property type="entry name" value="ASPARTATE AMINOTRANSFERASE"/>
    <property type="match status" value="1"/>
</dbReference>
<evidence type="ECO:0000256" key="3">
    <source>
        <dbReference type="ARBA" id="ARBA00022576"/>
    </source>
</evidence>
<gene>
    <name evidence="8" type="ORF">BVER_03386c</name>
</gene>
<dbReference type="InterPro" id="IPR050596">
    <property type="entry name" value="AspAT/PAT-like"/>
</dbReference>
<keyword evidence="3 6" id="KW-0032">Aminotransferase</keyword>
<comment type="caution">
    <text evidence="8">The sequence shown here is derived from an EMBL/GenBank/DDBJ whole genome shotgun (WGS) entry which is preliminary data.</text>
</comment>
<dbReference type="PROSITE" id="PS00105">
    <property type="entry name" value="AA_TRANSFER_CLASS_1"/>
    <property type="match status" value="1"/>
</dbReference>
<dbReference type="GO" id="GO:0006520">
    <property type="term" value="P:amino acid metabolic process"/>
    <property type="evidence" value="ECO:0007669"/>
    <property type="project" value="InterPro"/>
</dbReference>
<evidence type="ECO:0000256" key="6">
    <source>
        <dbReference type="RuleBase" id="RU000481"/>
    </source>
</evidence>
<dbReference type="SUPFAM" id="SSF53383">
    <property type="entry name" value="PLP-dependent transferases"/>
    <property type="match status" value="1"/>
</dbReference>
<dbReference type="PATRIC" id="fig|242163.4.peg.4948"/>
<dbReference type="Gene3D" id="3.90.1150.10">
    <property type="entry name" value="Aspartate Aminotransferase, domain 1"/>
    <property type="match status" value="1"/>
</dbReference>
<sequence length="356" mass="38628">MHIKRAGIAAIERGDTKYTAVAGTAELLSAIVDKFERENGIRYAKNEVIAGTGAKQLIFNALLATVSPGDEVLICAPYWVSYPDMVALADGHTRILQGSPEHSWKLQPDDLRAAIGPKTRWVILNSPNNPTGAVYTREELRALADVLLEHEHVLVMADDIYEHMRYGGPFYTPVQVEPRLRERTLTVNGVSKVYSMTGWRIGYAGGLAWLIRAMQTLQSQSTSNPSTISQAATLAALEGGTDFLIEWIDELRTCRDLVLDTVARCPGLRCDASDGAFYAFVDCSGATTPSGDVIATDLDFANYLLEAAHVGVVHGSAFGVEHHVRIAYAVPMPTLRDACRRIETACAALTPAVAAV</sequence>
<keyword evidence="9" id="KW-1185">Reference proteome</keyword>
<comment type="similarity">
    <text evidence="2 6">Belongs to the class-I pyridoxal-phosphate-dependent aminotransferase family.</text>
</comment>
<dbReference type="EMBL" id="LFJJ01000401">
    <property type="protein sequence ID" value="KND54451.1"/>
    <property type="molecule type" value="Genomic_DNA"/>
</dbReference>
<evidence type="ECO:0000313" key="8">
    <source>
        <dbReference type="EMBL" id="KND54451.1"/>
    </source>
</evidence>
<feature type="domain" description="Aminotransferase class I/classII large" evidence="7">
    <location>
        <begin position="9"/>
        <end position="342"/>
    </location>
</feature>
<dbReference type="InterPro" id="IPR004838">
    <property type="entry name" value="NHTrfase_class1_PyrdxlP-BS"/>
</dbReference>
<dbReference type="InterPro" id="IPR004839">
    <property type="entry name" value="Aminotransferase_I/II_large"/>
</dbReference>
<dbReference type="Gene3D" id="3.40.640.10">
    <property type="entry name" value="Type I PLP-dependent aspartate aminotransferase-like (Major domain)"/>
    <property type="match status" value="1"/>
</dbReference>
<comment type="cofactor">
    <cofactor evidence="1 6">
        <name>pyridoxal 5'-phosphate</name>
        <dbReference type="ChEBI" id="CHEBI:597326"/>
    </cofactor>
</comment>
<dbReference type="GO" id="GO:0008483">
    <property type="term" value="F:transaminase activity"/>
    <property type="evidence" value="ECO:0007669"/>
    <property type="project" value="UniProtKB-KW"/>
</dbReference>
<accession>A0A0L0LWL6</accession>